<dbReference type="SUPFAM" id="SSF54001">
    <property type="entry name" value="Cysteine proteinases"/>
    <property type="match status" value="1"/>
</dbReference>
<evidence type="ECO:0000313" key="2">
    <source>
        <dbReference type="Proteomes" id="UP001152320"/>
    </source>
</evidence>
<protein>
    <submittedName>
        <fullName evidence="1">Uncharacterized protein</fullName>
    </submittedName>
</protein>
<proteinExistence type="predicted"/>
<dbReference type="InterPro" id="IPR000358">
    <property type="entry name" value="RNR_small_fam"/>
</dbReference>
<dbReference type="EMBL" id="JAIZAY010000001">
    <property type="protein sequence ID" value="KAJ8049995.1"/>
    <property type="molecule type" value="Genomic_DNA"/>
</dbReference>
<accession>A0A9Q1HL52</accession>
<dbReference type="GO" id="GO:0005829">
    <property type="term" value="C:cytosol"/>
    <property type="evidence" value="ECO:0007669"/>
    <property type="project" value="TreeGrafter"/>
</dbReference>
<dbReference type="GO" id="GO:0004748">
    <property type="term" value="F:ribonucleoside-diphosphate reductase activity, thioredoxin disulfide as acceptor"/>
    <property type="evidence" value="ECO:0007669"/>
    <property type="project" value="TreeGrafter"/>
</dbReference>
<organism evidence="1 2">
    <name type="scientific">Holothuria leucospilota</name>
    <name type="common">Black long sea cucumber</name>
    <name type="synonym">Mertensiothuria leucospilota</name>
    <dbReference type="NCBI Taxonomy" id="206669"/>
    <lineage>
        <taxon>Eukaryota</taxon>
        <taxon>Metazoa</taxon>
        <taxon>Echinodermata</taxon>
        <taxon>Eleutherozoa</taxon>
        <taxon>Echinozoa</taxon>
        <taxon>Holothuroidea</taxon>
        <taxon>Aspidochirotacea</taxon>
        <taxon>Aspidochirotida</taxon>
        <taxon>Holothuriidae</taxon>
        <taxon>Holothuria</taxon>
    </lineage>
</organism>
<evidence type="ECO:0000313" key="1">
    <source>
        <dbReference type="EMBL" id="KAJ8049995.1"/>
    </source>
</evidence>
<dbReference type="InterPro" id="IPR038765">
    <property type="entry name" value="Papain-like_cys_pep_sf"/>
</dbReference>
<dbReference type="PANTHER" id="PTHR23409:SF21">
    <property type="entry name" value="CAPSID PROTEIN"/>
    <property type="match status" value="1"/>
</dbReference>
<gene>
    <name evidence="1" type="ORF">HOLleu_02997</name>
</gene>
<name>A0A9Q1HL52_HOLLE</name>
<dbReference type="Proteomes" id="UP001152320">
    <property type="component" value="Chromosome 1"/>
</dbReference>
<dbReference type="PANTHER" id="PTHR23409">
    <property type="entry name" value="RIBONUCLEOSIDE-DIPHOSPHATE REDUCTASE SMALL CHAIN"/>
    <property type="match status" value="1"/>
</dbReference>
<sequence>MAAHFYVTLPSNSSFQYFPENTLASFKTQLAEPIVLNGSWEVSLCEIQYPFNWHNVTEHNCRVQLNDREICIPPGYYDTIQDVTDAFHDLLLEEERRHVKLFQHKHNLRTAVRLGPGFTLAFQGMSHMFGFLSANKVCTEGFTVSDISSDVHSGVTSFFVYSDIVEHQRVGDAHVPLLRVVRIGTRKAGEHITVSYNTLGHGVPVFKGYSHQRGHGLGGILAGLARSALPFLKKGAKELGKQALYTGTEIVNDALQGQHIKTAAKRRLGQAGQRMAERVLEGNRSRSKPLKRKASCECTKSELDLFTVPPTQTSIVKGNWIQYHPLTNITDTGPIQFTVQGSIDDYIDLSQTILHVRAKIVQANGEDLENDANVGPANLMLQTLFSEIDVSLNDRLVTPSTNTYPYRAILETLLSYGPDAKESQLTGSLFYKDTPGKMDSCNPNAVADVVNHGLRARTQYTRNSNTVDLVGPIHCDLFFQEKIMLGGVELKLKLHRSKNEFCLLSSQADADFKVRIVEASIFMRHVKVHPQVALGHAKALERGTAKYPIRRAEVTTLSIPRGNISFTRESLFLGNLPKRLVIGCVDSEAFNGSYNRNPFNFHHHDLNFLALYVDGEQLPWKPLRPNFGDGQYIMAYQTLFSGLNTMFSDKGNHIDRNDYGHGYTLYAFDMTPDLANGGHFNLRKNGNVRLEMQFDRALVRTVNVIVYAEYDAIVEIDKTRNGVFPSDCLPSECFALPRAFIANTDTADKPGSHWVAMYFDDNKADFFDSFGRTPKECSPYFEHFLKKHSNIIQWNQKRLQGFMSTVCGQYCLFFLLHRCRNLSMNTIISKFTENSTFNDSLVNDFITKRYSLDLTVSDNEYIVLQIARKLADKYY</sequence>
<dbReference type="GO" id="GO:0009263">
    <property type="term" value="P:deoxyribonucleotide biosynthetic process"/>
    <property type="evidence" value="ECO:0007669"/>
    <property type="project" value="InterPro"/>
</dbReference>
<reference evidence="1" key="1">
    <citation type="submission" date="2021-10" db="EMBL/GenBank/DDBJ databases">
        <title>Tropical sea cucumber genome reveals ecological adaptation and Cuvierian tubules defense mechanism.</title>
        <authorList>
            <person name="Chen T."/>
        </authorList>
    </citation>
    <scope>NUCLEOTIDE SEQUENCE</scope>
    <source>
        <strain evidence="1">Nanhai2018</strain>
        <tissue evidence="1">Muscle</tissue>
    </source>
</reference>
<comment type="caution">
    <text evidence="1">The sequence shown here is derived from an EMBL/GenBank/DDBJ whole genome shotgun (WGS) entry which is preliminary data.</text>
</comment>
<dbReference type="OrthoDB" id="5979489at2759"/>
<dbReference type="Gene3D" id="3.40.395.10">
    <property type="entry name" value="Adenoviral Proteinase, Chain A"/>
    <property type="match status" value="1"/>
</dbReference>
<dbReference type="AlphaFoldDB" id="A0A9Q1HL52"/>
<keyword evidence="2" id="KW-1185">Reference proteome</keyword>